<proteinExistence type="predicted"/>
<evidence type="ECO:0000256" key="3">
    <source>
        <dbReference type="ARBA" id="ARBA00022989"/>
    </source>
</evidence>
<keyword evidence="4 5" id="KW-0472">Membrane</keyword>
<evidence type="ECO:0000259" key="6">
    <source>
        <dbReference type="PROSITE" id="PS50850"/>
    </source>
</evidence>
<keyword evidence="3 5" id="KW-1133">Transmembrane helix</keyword>
<feature type="transmembrane region" description="Helical" evidence="5">
    <location>
        <begin position="154"/>
        <end position="172"/>
    </location>
</feature>
<dbReference type="GO" id="GO:0022857">
    <property type="term" value="F:transmembrane transporter activity"/>
    <property type="evidence" value="ECO:0007669"/>
    <property type="project" value="InterPro"/>
</dbReference>
<dbReference type="Pfam" id="PF07690">
    <property type="entry name" value="MFS_1"/>
    <property type="match status" value="1"/>
</dbReference>
<feature type="transmembrane region" description="Helical" evidence="5">
    <location>
        <begin position="402"/>
        <end position="422"/>
    </location>
</feature>
<feature type="transmembrane region" description="Helical" evidence="5">
    <location>
        <begin position="327"/>
        <end position="349"/>
    </location>
</feature>
<evidence type="ECO:0000256" key="4">
    <source>
        <dbReference type="ARBA" id="ARBA00023136"/>
    </source>
</evidence>
<dbReference type="GO" id="GO:0005886">
    <property type="term" value="C:plasma membrane"/>
    <property type="evidence" value="ECO:0007669"/>
    <property type="project" value="TreeGrafter"/>
</dbReference>
<feature type="domain" description="Major facilitator superfamily (MFS) profile" evidence="6">
    <location>
        <begin position="30"/>
        <end position="516"/>
    </location>
</feature>
<dbReference type="PROSITE" id="PS50850">
    <property type="entry name" value="MFS"/>
    <property type="match status" value="1"/>
</dbReference>
<dbReference type="SUPFAM" id="SSF103473">
    <property type="entry name" value="MFS general substrate transporter"/>
    <property type="match status" value="1"/>
</dbReference>
<evidence type="ECO:0000256" key="2">
    <source>
        <dbReference type="ARBA" id="ARBA00022692"/>
    </source>
</evidence>
<dbReference type="Gene3D" id="1.20.1250.20">
    <property type="entry name" value="MFS general substrate transporter like domains"/>
    <property type="match status" value="1"/>
</dbReference>
<evidence type="ECO:0000313" key="7">
    <source>
        <dbReference type="EMBL" id="UJO13925.1"/>
    </source>
</evidence>
<dbReference type="PANTHER" id="PTHR23501">
    <property type="entry name" value="MAJOR FACILITATOR SUPERFAMILY"/>
    <property type="match status" value="1"/>
</dbReference>
<sequence>MTSIDVENASDTQSMDSTMEWTPSRQVKLIVLGQIFVVFAISLDMTILTATLPTVAEALHTNSVMTFWIATSYLLANAVVQPLMAALADVFGLRSVIFTAMVLFTMGSIICAVADNVGAMLAGRVVQGVGGGGILSLNLIIISDLVPLRSRGKYISLLQFCVSIGFNIAPIIGSLLVKHTTWRWLFYINLPFCAIGLAVIPFVLRYQRPETTINDKISSIDWTGSIVFIIGITTFLVGITWGGTQFAWDSAATLVPIILGLAAIFITGLYEKFLAKLLFLRLSLFSTWSAVAIYACTVLQALTLFTEVYFLVLYLMTVKMYSPLQSATYLLAFTVCTVPVSGIIGPIITRTGRFRWAIWSGWAITTLALGVLTLLDGLLFIAHSMASQAVCQSSDAAHAASMYSFMRSFGLCLGVALGGIIFSNFLAHKLLEAGVDPTIAKHAESYIPVLRAMADDNPLKHNIIEACAYAFQRLFAAMCGLSGLGLIISCFIRGHTLDQELRGGHVLKIDERTREV</sequence>
<feature type="transmembrane region" description="Helical" evidence="5">
    <location>
        <begin position="96"/>
        <end position="115"/>
    </location>
</feature>
<protein>
    <submittedName>
        <fullName evidence="7">MFS transporter L2</fullName>
    </submittedName>
</protein>
<feature type="transmembrane region" description="Helical" evidence="5">
    <location>
        <begin position="121"/>
        <end position="142"/>
    </location>
</feature>
<dbReference type="EMBL" id="CP090164">
    <property type="protein sequence ID" value="UJO13925.1"/>
    <property type="molecule type" value="Genomic_DNA"/>
</dbReference>
<dbReference type="RefSeq" id="XP_047758291.1">
    <property type="nucleotide sequence ID" value="XM_047902073.1"/>
</dbReference>
<feature type="transmembrane region" description="Helical" evidence="5">
    <location>
        <begin position="291"/>
        <end position="315"/>
    </location>
</feature>
<dbReference type="GeneID" id="71982803"/>
<feature type="transmembrane region" description="Helical" evidence="5">
    <location>
        <begin position="225"/>
        <end position="244"/>
    </location>
</feature>
<dbReference type="OrthoDB" id="2351791at2759"/>
<feature type="transmembrane region" description="Helical" evidence="5">
    <location>
        <begin position="64"/>
        <end position="84"/>
    </location>
</feature>
<evidence type="ECO:0000256" key="5">
    <source>
        <dbReference type="SAM" id="Phobius"/>
    </source>
</evidence>
<reference evidence="7" key="1">
    <citation type="submission" date="2021-12" db="EMBL/GenBank/DDBJ databases">
        <authorList>
            <person name="Zaccaron A."/>
            <person name="Stergiopoulos I."/>
        </authorList>
    </citation>
    <scope>NUCLEOTIDE SEQUENCE</scope>
    <source>
        <strain evidence="7">Race5_Kim</strain>
    </source>
</reference>
<dbReference type="Proteomes" id="UP000756132">
    <property type="component" value="Chromosome 2"/>
</dbReference>
<accession>A0A9Q8LAI5</accession>
<dbReference type="InterPro" id="IPR020846">
    <property type="entry name" value="MFS_dom"/>
</dbReference>
<reference evidence="7" key="2">
    <citation type="journal article" date="2022" name="Microb. Genom.">
        <title>A chromosome-scale genome assembly of the tomato pathogen Cladosporium fulvum reveals a compartmentalized genome architecture and the presence of a dispensable chromosome.</title>
        <authorList>
            <person name="Zaccaron A.Z."/>
            <person name="Chen L.H."/>
            <person name="Samaras A."/>
            <person name="Stergiopoulos I."/>
        </authorList>
    </citation>
    <scope>NUCLEOTIDE SEQUENCE</scope>
    <source>
        <strain evidence="7">Race5_Kim</strain>
    </source>
</reference>
<organism evidence="7 8">
    <name type="scientific">Passalora fulva</name>
    <name type="common">Tomato leaf mold</name>
    <name type="synonym">Cladosporium fulvum</name>
    <dbReference type="NCBI Taxonomy" id="5499"/>
    <lineage>
        <taxon>Eukaryota</taxon>
        <taxon>Fungi</taxon>
        <taxon>Dikarya</taxon>
        <taxon>Ascomycota</taxon>
        <taxon>Pezizomycotina</taxon>
        <taxon>Dothideomycetes</taxon>
        <taxon>Dothideomycetidae</taxon>
        <taxon>Mycosphaerellales</taxon>
        <taxon>Mycosphaerellaceae</taxon>
        <taxon>Fulvia</taxon>
    </lineage>
</organism>
<dbReference type="InterPro" id="IPR011701">
    <property type="entry name" value="MFS"/>
</dbReference>
<keyword evidence="8" id="KW-1185">Reference proteome</keyword>
<feature type="transmembrane region" description="Helical" evidence="5">
    <location>
        <begin position="29"/>
        <end position="52"/>
    </location>
</feature>
<feature type="transmembrane region" description="Helical" evidence="5">
    <location>
        <begin position="184"/>
        <end position="204"/>
    </location>
</feature>
<comment type="subcellular location">
    <subcellularLocation>
        <location evidence="1">Membrane</location>
        <topology evidence="1">Multi-pass membrane protein</topology>
    </subcellularLocation>
</comment>
<evidence type="ECO:0000256" key="1">
    <source>
        <dbReference type="ARBA" id="ARBA00004141"/>
    </source>
</evidence>
<feature type="transmembrane region" description="Helical" evidence="5">
    <location>
        <begin position="250"/>
        <end position="270"/>
    </location>
</feature>
<dbReference type="InterPro" id="IPR036259">
    <property type="entry name" value="MFS_trans_sf"/>
</dbReference>
<feature type="transmembrane region" description="Helical" evidence="5">
    <location>
        <begin position="356"/>
        <end position="382"/>
    </location>
</feature>
<dbReference type="PANTHER" id="PTHR23501:SF94">
    <property type="entry name" value="MAJOR FACILITATOR SUPERFAMILY (MFS) PROFILE DOMAIN-CONTAINING PROTEIN"/>
    <property type="match status" value="1"/>
</dbReference>
<dbReference type="AlphaFoldDB" id="A0A9Q8LAI5"/>
<gene>
    <name evidence="7" type="ORF">CLAFUR5_02925</name>
</gene>
<keyword evidence="2 5" id="KW-0812">Transmembrane</keyword>
<evidence type="ECO:0000313" key="8">
    <source>
        <dbReference type="Proteomes" id="UP000756132"/>
    </source>
</evidence>
<name>A0A9Q8LAI5_PASFU</name>
<dbReference type="KEGG" id="ffu:CLAFUR5_02925"/>